<dbReference type="EMBL" id="CAACVS010000536">
    <property type="protein sequence ID" value="VEU43348.1"/>
    <property type="molecule type" value="Genomic_DNA"/>
</dbReference>
<feature type="region of interest" description="Disordered" evidence="1">
    <location>
        <begin position="301"/>
        <end position="322"/>
    </location>
</feature>
<protein>
    <submittedName>
        <fullName evidence="2">Uncharacterized protein</fullName>
    </submittedName>
</protein>
<evidence type="ECO:0000256" key="1">
    <source>
        <dbReference type="SAM" id="MobiDB-lite"/>
    </source>
</evidence>
<organism evidence="2 3">
    <name type="scientific">Pseudo-nitzschia multistriata</name>
    <dbReference type="NCBI Taxonomy" id="183589"/>
    <lineage>
        <taxon>Eukaryota</taxon>
        <taxon>Sar</taxon>
        <taxon>Stramenopiles</taxon>
        <taxon>Ochrophyta</taxon>
        <taxon>Bacillariophyta</taxon>
        <taxon>Bacillariophyceae</taxon>
        <taxon>Bacillariophycidae</taxon>
        <taxon>Bacillariales</taxon>
        <taxon>Bacillariaceae</taxon>
        <taxon>Pseudo-nitzschia</taxon>
    </lineage>
</organism>
<name>A0A448ZMT1_9STRA</name>
<dbReference type="AlphaFoldDB" id="A0A448ZMT1"/>
<reference evidence="2 3" key="1">
    <citation type="submission" date="2019-01" db="EMBL/GenBank/DDBJ databases">
        <authorList>
            <person name="Ferrante I. M."/>
        </authorList>
    </citation>
    <scope>NUCLEOTIDE SEQUENCE [LARGE SCALE GENOMIC DNA]</scope>
    <source>
        <strain evidence="2 3">B856</strain>
    </source>
</reference>
<proteinExistence type="predicted"/>
<sequence>MAAAASVAGRRLPRLALYLPLRLARKVPGPSGGGASAIAGRELPPPLVFAGVEVSLRDLGADDAERAASVDLLARAGFDAVVRIDTSIHPSGVRSASRSAAAMASRSVSDHLESFARQLEAVSGLGGGVAHVTVDCRGGCDSGDAGHRRNRAVPFVWNEDTALEYVLGAVPLSARFLEDHPFIGERGNETDGMGGSPSHLTGITHEYYDASNATATTTGNAGGSRVLLNNLDITRHLLEILPPLRLSMDDASGRHPYHRDSSAMTNEGTNDNHGDEAEAFCLEVLPHIDLIRTKAAAAPIAPPASLDQPRKDRNASASETTTDTAFCIPPHRASLWKDLWTRKEARGVQEVAMILEDSDFYGNQGNLVAATSETRAEEQDENERERRLNGFAREIHGCFEHWSSGFSPTS</sequence>
<gene>
    <name evidence="2" type="ORF">PSNMU_V1.4_AUG-EV-PASAV3_0103640</name>
</gene>
<evidence type="ECO:0000313" key="3">
    <source>
        <dbReference type="Proteomes" id="UP000291116"/>
    </source>
</evidence>
<feature type="region of interest" description="Disordered" evidence="1">
    <location>
        <begin position="255"/>
        <end position="274"/>
    </location>
</feature>
<dbReference type="Proteomes" id="UP000291116">
    <property type="component" value="Unassembled WGS sequence"/>
</dbReference>
<evidence type="ECO:0000313" key="2">
    <source>
        <dbReference type="EMBL" id="VEU43348.1"/>
    </source>
</evidence>
<accession>A0A448ZMT1</accession>
<keyword evidence="3" id="KW-1185">Reference proteome</keyword>
<dbReference type="OrthoDB" id="10666403at2759"/>